<dbReference type="Proteomes" id="UP000499080">
    <property type="component" value="Unassembled WGS sequence"/>
</dbReference>
<accession>A0A4Y2T2A1</accession>
<evidence type="ECO:0000256" key="1">
    <source>
        <dbReference type="SAM" id="SignalP"/>
    </source>
</evidence>
<sequence length="151" mass="17447">MFWSPWIYPDILKRHDIPFLILLFVLNCFIHPAAPSDVCDIHHPHMRHTTTEERSIDVVKSSSHRWRGNLELKVKLISFDDLQKVRVAEEFDFGMKRQNSFDMSNPAGSRRIDGNPAGSDRIEIEAGLQYLVSTVGYVPGRCRAYGKQYRS</sequence>
<gene>
    <name evidence="2" type="ORF">AVEN_84866_1</name>
</gene>
<feature type="chain" id="PRO_5021348427" evidence="1">
    <location>
        <begin position="36"/>
        <end position="151"/>
    </location>
</feature>
<dbReference type="EMBL" id="BGPR01025268">
    <property type="protein sequence ID" value="GBN94030.1"/>
    <property type="molecule type" value="Genomic_DNA"/>
</dbReference>
<comment type="caution">
    <text evidence="2">The sequence shown here is derived from an EMBL/GenBank/DDBJ whole genome shotgun (WGS) entry which is preliminary data.</text>
</comment>
<feature type="signal peptide" evidence="1">
    <location>
        <begin position="1"/>
        <end position="35"/>
    </location>
</feature>
<keyword evidence="1" id="KW-0732">Signal</keyword>
<organism evidence="2 3">
    <name type="scientific">Araneus ventricosus</name>
    <name type="common">Orbweaver spider</name>
    <name type="synonym">Epeira ventricosa</name>
    <dbReference type="NCBI Taxonomy" id="182803"/>
    <lineage>
        <taxon>Eukaryota</taxon>
        <taxon>Metazoa</taxon>
        <taxon>Ecdysozoa</taxon>
        <taxon>Arthropoda</taxon>
        <taxon>Chelicerata</taxon>
        <taxon>Arachnida</taxon>
        <taxon>Araneae</taxon>
        <taxon>Araneomorphae</taxon>
        <taxon>Entelegynae</taxon>
        <taxon>Araneoidea</taxon>
        <taxon>Araneidae</taxon>
        <taxon>Araneus</taxon>
    </lineage>
</organism>
<reference evidence="2 3" key="1">
    <citation type="journal article" date="2019" name="Sci. Rep.">
        <title>Orb-weaving spider Araneus ventricosus genome elucidates the spidroin gene catalogue.</title>
        <authorList>
            <person name="Kono N."/>
            <person name="Nakamura H."/>
            <person name="Ohtoshi R."/>
            <person name="Moran D.A.P."/>
            <person name="Shinohara A."/>
            <person name="Yoshida Y."/>
            <person name="Fujiwara M."/>
            <person name="Mori M."/>
            <person name="Tomita M."/>
            <person name="Arakawa K."/>
        </authorList>
    </citation>
    <scope>NUCLEOTIDE SEQUENCE [LARGE SCALE GENOMIC DNA]</scope>
</reference>
<evidence type="ECO:0000313" key="3">
    <source>
        <dbReference type="Proteomes" id="UP000499080"/>
    </source>
</evidence>
<evidence type="ECO:0000313" key="2">
    <source>
        <dbReference type="EMBL" id="GBN94030.1"/>
    </source>
</evidence>
<dbReference type="AlphaFoldDB" id="A0A4Y2T2A1"/>
<keyword evidence="3" id="KW-1185">Reference proteome</keyword>
<protein>
    <submittedName>
        <fullName evidence="2">Uncharacterized protein</fullName>
    </submittedName>
</protein>
<proteinExistence type="predicted"/>
<name>A0A4Y2T2A1_ARAVE</name>